<dbReference type="EMBL" id="LCLH01000044">
    <property type="protein sequence ID" value="KKU12721.1"/>
    <property type="molecule type" value="Genomic_DNA"/>
</dbReference>
<keyword evidence="7 10" id="KW-0378">Hydrolase</keyword>
<protein>
    <recommendedName>
        <fullName evidence="10">Type I restriction enzyme endonuclease subunit</fullName>
        <shortName evidence="10">R protein</shortName>
        <ecNumber evidence="10">3.1.21.3</ecNumber>
    </recommendedName>
</protein>
<dbReference type="PANTHER" id="PTHR30195">
    <property type="entry name" value="TYPE I SITE-SPECIFIC DEOXYRIBONUCLEASE PROTEIN SUBUNIT M AND R"/>
    <property type="match status" value="1"/>
</dbReference>
<comment type="catalytic activity">
    <reaction evidence="1 10">
        <text>Endonucleolytic cleavage of DNA to give random double-stranded fragments with terminal 5'-phosphates, ATP is simultaneously hydrolyzed.</text>
        <dbReference type="EC" id="3.1.21.3"/>
    </reaction>
</comment>
<comment type="similarity">
    <text evidence="2 10">Belongs to the HsdR family.</text>
</comment>
<dbReference type="AlphaFoldDB" id="A0A0G1MWM0"/>
<dbReference type="PATRIC" id="fig|1619050.3.peg.715"/>
<dbReference type="Pfam" id="PF11867">
    <property type="entry name" value="T1RH-like_C"/>
    <property type="match status" value="1"/>
</dbReference>
<dbReference type="InterPro" id="IPR007409">
    <property type="entry name" value="Restrct_endonuc_type1_HsdR_N"/>
</dbReference>
<organism evidence="12 13">
    <name type="scientific">Candidatus Magasanikbacteria bacterium GW2011_GWC2_45_8</name>
    <dbReference type="NCBI Taxonomy" id="1619050"/>
    <lineage>
        <taxon>Bacteria</taxon>
        <taxon>Candidatus Magasanikiibacteriota</taxon>
    </lineage>
</organism>
<evidence type="ECO:0000313" key="12">
    <source>
        <dbReference type="EMBL" id="KKU12721.1"/>
    </source>
</evidence>
<comment type="caution">
    <text evidence="12">The sequence shown here is derived from an EMBL/GenBank/DDBJ whole genome shotgun (WGS) entry which is preliminary data.</text>
</comment>
<dbReference type="Gene3D" id="3.40.50.300">
    <property type="entry name" value="P-loop containing nucleotide triphosphate hydrolases"/>
    <property type="match status" value="2"/>
</dbReference>
<dbReference type="Proteomes" id="UP000034911">
    <property type="component" value="Unassembled WGS sequence"/>
</dbReference>
<gene>
    <name evidence="12" type="ORF">UX20_C0044G0004</name>
</gene>
<dbReference type="GO" id="GO:0009307">
    <property type="term" value="P:DNA restriction-modification system"/>
    <property type="evidence" value="ECO:0007669"/>
    <property type="project" value="UniProtKB-KW"/>
</dbReference>
<dbReference type="InterPro" id="IPR021810">
    <property type="entry name" value="T1RH-like_C"/>
</dbReference>
<dbReference type="STRING" id="1619050.UX20_C0044G0004"/>
<keyword evidence="8 10" id="KW-0067">ATP-binding</keyword>
<evidence type="ECO:0000256" key="8">
    <source>
        <dbReference type="ARBA" id="ARBA00022840"/>
    </source>
</evidence>
<dbReference type="GO" id="GO:0009035">
    <property type="term" value="F:type I site-specific deoxyribonuclease activity"/>
    <property type="evidence" value="ECO:0007669"/>
    <property type="project" value="UniProtKB-EC"/>
</dbReference>
<evidence type="ECO:0000256" key="2">
    <source>
        <dbReference type="ARBA" id="ARBA00008598"/>
    </source>
</evidence>
<evidence type="ECO:0000256" key="1">
    <source>
        <dbReference type="ARBA" id="ARBA00000851"/>
    </source>
</evidence>
<evidence type="ECO:0000256" key="4">
    <source>
        <dbReference type="ARBA" id="ARBA00022741"/>
    </source>
</evidence>
<dbReference type="InterPro" id="IPR004473">
    <property type="entry name" value="Restrct_endonuc_typeI_HsdR"/>
</dbReference>
<dbReference type="Pfam" id="PF22679">
    <property type="entry name" value="T1R_D3-like"/>
    <property type="match status" value="1"/>
</dbReference>
<dbReference type="InterPro" id="IPR055180">
    <property type="entry name" value="HsdR_RecA-like_helicase_dom_2"/>
</dbReference>
<feature type="domain" description="Helicase ATP-binding" evidence="11">
    <location>
        <begin position="266"/>
        <end position="413"/>
    </location>
</feature>
<dbReference type="NCBIfam" id="TIGR00348">
    <property type="entry name" value="hsdR"/>
    <property type="match status" value="1"/>
</dbReference>
<comment type="function">
    <text evidence="10">Subunit R is required for both nuclease and ATPase activities, but not for modification.</text>
</comment>
<dbReference type="PANTHER" id="PTHR30195:SF15">
    <property type="entry name" value="TYPE I RESTRICTION ENZYME HINDI ENDONUCLEASE SUBUNIT"/>
    <property type="match status" value="1"/>
</dbReference>
<evidence type="ECO:0000259" key="11">
    <source>
        <dbReference type="PROSITE" id="PS51192"/>
    </source>
</evidence>
<dbReference type="GO" id="GO:0005524">
    <property type="term" value="F:ATP binding"/>
    <property type="evidence" value="ECO:0007669"/>
    <property type="project" value="UniProtKB-KW"/>
</dbReference>
<dbReference type="InterPro" id="IPR051268">
    <property type="entry name" value="Type-I_R_enzyme_R_subunit"/>
</dbReference>
<dbReference type="CDD" id="cd18800">
    <property type="entry name" value="SF2_C_EcoR124I-like"/>
    <property type="match status" value="1"/>
</dbReference>
<evidence type="ECO:0000256" key="10">
    <source>
        <dbReference type="RuleBase" id="RU364115"/>
    </source>
</evidence>
<dbReference type="GO" id="GO:0003677">
    <property type="term" value="F:DNA binding"/>
    <property type="evidence" value="ECO:0007669"/>
    <property type="project" value="UniProtKB-KW"/>
</dbReference>
<reference evidence="12 13" key="1">
    <citation type="journal article" date="2015" name="Nature">
        <title>rRNA introns, odd ribosomes, and small enigmatic genomes across a large radiation of phyla.</title>
        <authorList>
            <person name="Brown C.T."/>
            <person name="Hug L.A."/>
            <person name="Thomas B.C."/>
            <person name="Sharon I."/>
            <person name="Castelle C.J."/>
            <person name="Singh A."/>
            <person name="Wilkins M.J."/>
            <person name="Williams K.H."/>
            <person name="Banfield J.F."/>
        </authorList>
    </citation>
    <scope>NUCLEOTIDE SEQUENCE [LARGE SCALE GENOMIC DNA]</scope>
</reference>
<keyword evidence="5 10" id="KW-0680">Restriction system</keyword>
<comment type="subunit">
    <text evidence="10">The type I restriction/modification system is composed of three polypeptides R, M and S.</text>
</comment>
<evidence type="ECO:0000256" key="3">
    <source>
        <dbReference type="ARBA" id="ARBA00022722"/>
    </source>
</evidence>
<proteinExistence type="inferred from homology"/>
<keyword evidence="6" id="KW-0255">Endonuclease</keyword>
<name>A0A0G1MWM0_9BACT</name>
<evidence type="ECO:0000313" key="13">
    <source>
        <dbReference type="Proteomes" id="UP000034911"/>
    </source>
</evidence>
<dbReference type="InterPro" id="IPR040980">
    <property type="entry name" value="SWI2_SNF2"/>
</dbReference>
<evidence type="ECO:0000256" key="6">
    <source>
        <dbReference type="ARBA" id="ARBA00022759"/>
    </source>
</evidence>
<dbReference type="SUPFAM" id="SSF52540">
    <property type="entry name" value="P-loop containing nucleoside triphosphate hydrolases"/>
    <property type="match status" value="2"/>
</dbReference>
<dbReference type="CDD" id="cd22332">
    <property type="entry name" value="HsdR_N"/>
    <property type="match status" value="1"/>
</dbReference>
<sequence>MKFNEQHTVENYIIKFAKDKLNYEYIKPEEFARLRDLESEYIITPLLERAISALNPIANESEIKNVIREVRKIDNNEAFLKALRDGINLKNSVTGKKHDYKLLDFDNPENNQFVVTNQFYFEGDTENIRPDILIFVNGLPLVDIEAKSPTASESVSFENGIDQLKRYEKVARKLFIPNCFNISSDGLKTVYGTTGAPKQYFLQWRDEEIEKELGGELEMTLYSLLSKGNFLDIVQNFILFEKEKEKLVKKMARYQQMRATNKIVERVLSKEKRQGLIWHTQGSGKTLTMYFTAWKLRFNKQLANPKIFILVDRVDLDDQIFETFTNAGGKNIIRVTSRKDLEEKIQSPEKGIFITTIQKFSELGEKVESLDENVIILSDEAHRGNEGVSGINMRNAFKKAFFFGFTGTPVDKTHTNTFRNYEGEGRRYLDYYSIQQSIDDGATIPVTYEARLSKFSIDEEKLDQQFEEIAGDLPEKQKTELIKRYGKKAALVKLPKRMEAVARDIVEHYKLYVEPNGFKAQIVAYDREAVANYKNLLDKLIPAEWSAVVYSPGDPNSDADDLKVYNTSKREREQIIEKFKDPKSSLKFLLVCDMLLTGFDAPIEQVMYLDKALRDHNLLQAIARTNRVYKNKEAGKIIDYYGITRNLYDALDFDEDVVDSAMIDIERVKERFTDVLNDVMKIFTGVNIEDPSMDNLRRCLKIFIDNQDKQKYFVEKYTKLRSLFEFLSPDPFLKQSIRPFEWVTSFYLAYLKEFRSEDDRYLLEEYGEKVRELIQKSNIIDYEGITKNFRELRVNDLYTLERLKGMDEEEKALNLEKMLKQEISINLDENPAYQKFSERLSAIRREFEQNQIDLAERIRRYEELMKDIRTKGDEAKDLGFDLKEYALYIISQEFVGGGKEGIIKEFVKELRVRIEDDLDAGWQESSKRDVFIKDIKQTLQELILRDYKGRFAVKDFPKFLNRLVDIIVKKF</sequence>
<accession>A0A0G1MWM0</accession>
<dbReference type="Pfam" id="PF18766">
    <property type="entry name" value="SWI2_SNF2"/>
    <property type="match status" value="1"/>
</dbReference>
<dbReference type="InterPro" id="IPR014001">
    <property type="entry name" value="Helicase_ATP-bd"/>
</dbReference>
<keyword evidence="9 10" id="KW-0238">DNA-binding</keyword>
<dbReference type="EC" id="3.1.21.3" evidence="10"/>
<evidence type="ECO:0000256" key="9">
    <source>
        <dbReference type="ARBA" id="ARBA00023125"/>
    </source>
</evidence>
<keyword evidence="4 10" id="KW-0547">Nucleotide-binding</keyword>
<keyword evidence="3" id="KW-0540">Nuclease</keyword>
<dbReference type="InterPro" id="IPR027417">
    <property type="entry name" value="P-loop_NTPase"/>
</dbReference>
<dbReference type="Pfam" id="PF04313">
    <property type="entry name" value="HSDR_N"/>
    <property type="match status" value="1"/>
</dbReference>
<dbReference type="PROSITE" id="PS51192">
    <property type="entry name" value="HELICASE_ATP_BIND_1"/>
    <property type="match status" value="1"/>
</dbReference>
<evidence type="ECO:0000256" key="5">
    <source>
        <dbReference type="ARBA" id="ARBA00022747"/>
    </source>
</evidence>
<dbReference type="SMART" id="SM00487">
    <property type="entry name" value="DEXDc"/>
    <property type="match status" value="1"/>
</dbReference>
<evidence type="ECO:0000256" key="7">
    <source>
        <dbReference type="ARBA" id="ARBA00022801"/>
    </source>
</evidence>
<dbReference type="Gene3D" id="3.90.1570.50">
    <property type="match status" value="1"/>
</dbReference>